<dbReference type="AlphaFoldDB" id="A0A849H970"/>
<keyword evidence="2" id="KW-1003">Cell membrane</keyword>
<gene>
    <name evidence="7" type="ORF">HJG52_10370</name>
</gene>
<dbReference type="RefSeq" id="WP_171243517.1">
    <property type="nucleotide sequence ID" value="NZ_JABEPQ010000002.1"/>
</dbReference>
<feature type="transmembrane region" description="Helical" evidence="6">
    <location>
        <begin position="180"/>
        <end position="200"/>
    </location>
</feature>
<feature type="transmembrane region" description="Helical" evidence="6">
    <location>
        <begin position="212"/>
        <end position="232"/>
    </location>
</feature>
<organism evidence="7 8">
    <name type="scientific">Knoellia koreensis</name>
    <dbReference type="NCBI Taxonomy" id="2730921"/>
    <lineage>
        <taxon>Bacteria</taxon>
        <taxon>Bacillati</taxon>
        <taxon>Actinomycetota</taxon>
        <taxon>Actinomycetes</taxon>
        <taxon>Micrococcales</taxon>
        <taxon>Intrasporangiaceae</taxon>
        <taxon>Knoellia</taxon>
    </lineage>
</organism>
<evidence type="ECO:0000256" key="4">
    <source>
        <dbReference type="ARBA" id="ARBA00022989"/>
    </source>
</evidence>
<accession>A0A849H970</accession>
<feature type="transmembrane region" description="Helical" evidence="6">
    <location>
        <begin position="358"/>
        <end position="380"/>
    </location>
</feature>
<feature type="transmembrane region" description="Helical" evidence="6">
    <location>
        <begin position="252"/>
        <end position="275"/>
    </location>
</feature>
<evidence type="ECO:0000313" key="7">
    <source>
        <dbReference type="EMBL" id="NNM46410.1"/>
    </source>
</evidence>
<evidence type="ECO:0000256" key="1">
    <source>
        <dbReference type="ARBA" id="ARBA00004651"/>
    </source>
</evidence>
<feature type="transmembrane region" description="Helical" evidence="6">
    <location>
        <begin position="154"/>
        <end position="174"/>
    </location>
</feature>
<dbReference type="InterPro" id="IPR050833">
    <property type="entry name" value="Poly_Biosynth_Transport"/>
</dbReference>
<evidence type="ECO:0000256" key="3">
    <source>
        <dbReference type="ARBA" id="ARBA00022692"/>
    </source>
</evidence>
<comment type="subcellular location">
    <subcellularLocation>
        <location evidence="1">Cell membrane</location>
        <topology evidence="1">Multi-pass membrane protein</topology>
    </subcellularLocation>
</comment>
<feature type="transmembrane region" description="Helical" evidence="6">
    <location>
        <begin position="121"/>
        <end position="142"/>
    </location>
</feature>
<keyword evidence="5 6" id="KW-0472">Membrane</keyword>
<evidence type="ECO:0000256" key="5">
    <source>
        <dbReference type="ARBA" id="ARBA00023136"/>
    </source>
</evidence>
<keyword evidence="8" id="KW-1185">Reference proteome</keyword>
<evidence type="ECO:0000313" key="8">
    <source>
        <dbReference type="Proteomes" id="UP000588586"/>
    </source>
</evidence>
<dbReference type="Proteomes" id="UP000588586">
    <property type="component" value="Unassembled WGS sequence"/>
</dbReference>
<feature type="transmembrane region" description="Helical" evidence="6">
    <location>
        <begin position="442"/>
        <end position="461"/>
    </location>
</feature>
<dbReference type="EMBL" id="JABEPQ010000002">
    <property type="protein sequence ID" value="NNM46410.1"/>
    <property type="molecule type" value="Genomic_DNA"/>
</dbReference>
<feature type="transmembrane region" description="Helical" evidence="6">
    <location>
        <begin position="419"/>
        <end position="436"/>
    </location>
</feature>
<dbReference type="GO" id="GO:0005886">
    <property type="term" value="C:plasma membrane"/>
    <property type="evidence" value="ECO:0007669"/>
    <property type="project" value="UniProtKB-SubCell"/>
</dbReference>
<dbReference type="PANTHER" id="PTHR30250:SF11">
    <property type="entry name" value="O-ANTIGEN TRANSPORTER-RELATED"/>
    <property type="match status" value="1"/>
</dbReference>
<protein>
    <submittedName>
        <fullName evidence="7">Lipopolysaccharide biosynthesis protein</fullName>
    </submittedName>
</protein>
<name>A0A849H970_9MICO</name>
<proteinExistence type="predicted"/>
<keyword evidence="3 6" id="KW-0812">Transmembrane</keyword>
<evidence type="ECO:0000256" key="6">
    <source>
        <dbReference type="SAM" id="Phobius"/>
    </source>
</evidence>
<keyword evidence="4 6" id="KW-1133">Transmembrane helix</keyword>
<feature type="transmembrane region" description="Helical" evidence="6">
    <location>
        <begin position="331"/>
        <end position="351"/>
    </location>
</feature>
<evidence type="ECO:0000256" key="2">
    <source>
        <dbReference type="ARBA" id="ARBA00022475"/>
    </source>
</evidence>
<feature type="transmembrane region" description="Helical" evidence="6">
    <location>
        <begin position="386"/>
        <end position="407"/>
    </location>
</feature>
<feature type="transmembrane region" description="Helical" evidence="6">
    <location>
        <begin position="296"/>
        <end position="319"/>
    </location>
</feature>
<comment type="caution">
    <text evidence="7">The sequence shown here is derived from an EMBL/GenBank/DDBJ whole genome shotgun (WGS) entry which is preliminary data.</text>
</comment>
<dbReference type="PANTHER" id="PTHR30250">
    <property type="entry name" value="PST FAMILY PREDICTED COLANIC ACID TRANSPORTER"/>
    <property type="match status" value="1"/>
</dbReference>
<reference evidence="7 8" key="1">
    <citation type="submission" date="2020-04" db="EMBL/GenBank/DDBJ databases">
        <title>Knoellia sp. isolate from air conditioner.</title>
        <authorList>
            <person name="Chea S."/>
            <person name="Kim D.-U."/>
        </authorList>
    </citation>
    <scope>NUCLEOTIDE SEQUENCE [LARGE SCALE GENOMIC DNA]</scope>
    <source>
        <strain evidence="7 8">DB2414S</strain>
    </source>
</reference>
<sequence>MDLTDTGSSSLVRGGVLSTTGLLAQGILRFATAFLVGRVAGKAELGVVASAIATATLLALLWPTTTGSAASKFIARARGAGDLDEVRSVAAHLSRRTVQTSLLLAVVSALVWVLIDDGSWAGAACVAGLTLAYSGYSFTRGVQFGAMQVPRATSWDVASVVLGLVALVGALAAGVRGPALVLPLVLAYAVYALAGWPHHAAGQPARVLRRELDVFVALGAAGSLASTGFLQLSQITAKVNAGNLEAGQYAAALNLATPASMLAASLSLVLFPSMAQAWGRGDHAAFHTQTDRATRSLALVMVAIFGSIILGSRLLVQVIWGSRFAGAADLLPLLVLAVLATNLGVPSVNALTTRNQRGMWVTTGASLLGLAAGALLWLVLTGPLGTTGVALGYLCGTIVIAAIPIVVTWRHGQHRWTGVFGRVLLALAVIGGLFWAQRAADLPAWTDPLVVLVFLALWLLIDRRDLRLIPIPGRRRP</sequence>
<feature type="transmembrane region" description="Helical" evidence="6">
    <location>
        <begin position="45"/>
        <end position="62"/>
    </location>
</feature>